<protein>
    <submittedName>
        <fullName evidence="5">Possible transcriptional regulator, GntR family protein</fullName>
    </submittedName>
</protein>
<dbReference type="eggNOG" id="COG1802">
    <property type="taxonomic scope" value="Bacteria"/>
</dbReference>
<keyword evidence="2" id="KW-0238">DNA-binding</keyword>
<dbReference type="EMBL" id="CP000431">
    <property type="protein sequence ID" value="ABG95037.1"/>
    <property type="molecule type" value="Genomic_DNA"/>
</dbReference>
<dbReference type="HOGENOM" id="CLU_017584_5_5_11"/>
<dbReference type="PANTHER" id="PTHR43537">
    <property type="entry name" value="TRANSCRIPTIONAL REGULATOR, GNTR FAMILY"/>
    <property type="match status" value="1"/>
</dbReference>
<dbReference type="InterPro" id="IPR036388">
    <property type="entry name" value="WH-like_DNA-bd_sf"/>
</dbReference>
<dbReference type="AlphaFoldDB" id="Q0SBP9"/>
<proteinExistence type="predicted"/>
<feature type="domain" description="HTH gntR-type" evidence="4">
    <location>
        <begin position="46"/>
        <end position="113"/>
    </location>
</feature>
<dbReference type="InterPro" id="IPR008920">
    <property type="entry name" value="TF_FadR/GntR_C"/>
</dbReference>
<dbReference type="SUPFAM" id="SSF48008">
    <property type="entry name" value="GntR ligand-binding domain-like"/>
    <property type="match status" value="1"/>
</dbReference>
<dbReference type="Proteomes" id="UP000008710">
    <property type="component" value="Chromosome"/>
</dbReference>
<keyword evidence="3" id="KW-0804">Transcription</keyword>
<dbReference type="SMART" id="SM00895">
    <property type="entry name" value="FCD"/>
    <property type="match status" value="1"/>
</dbReference>
<dbReference type="KEGG" id="rha:RHA1_ro03234"/>
<dbReference type="InterPro" id="IPR011711">
    <property type="entry name" value="GntR_C"/>
</dbReference>
<dbReference type="GO" id="GO:0003700">
    <property type="term" value="F:DNA-binding transcription factor activity"/>
    <property type="evidence" value="ECO:0007669"/>
    <property type="project" value="InterPro"/>
</dbReference>
<dbReference type="PROSITE" id="PS50949">
    <property type="entry name" value="HTH_GNTR"/>
    <property type="match status" value="1"/>
</dbReference>
<keyword evidence="1" id="KW-0805">Transcription regulation</keyword>
<gene>
    <name evidence="5" type="ordered locus">RHA1_ro03234</name>
</gene>
<dbReference type="SMART" id="SM00345">
    <property type="entry name" value="HTH_GNTR"/>
    <property type="match status" value="1"/>
</dbReference>
<name>Q0SBP9_RHOJR</name>
<dbReference type="Gene3D" id="1.10.10.10">
    <property type="entry name" value="Winged helix-like DNA-binding domain superfamily/Winged helix DNA-binding domain"/>
    <property type="match status" value="1"/>
</dbReference>
<sequence length="264" mass="28859">MPPPRRWLIVRQVLRSVKNACASLWEDRVVHPRVEEIDMAGRVAALSIVDALAFELRQRLFSGELTHDDALTEAEVARNYEVARPTAKAAIEKLVGEGLLQRSTHKTARVPHLGPDDVRDIYRTREHLEAAVLRELSKSRTVPDDAVDANAEISAMTDATPLSIVEPDMRFHSALVTAMGSPRTSRAFRALVSEVRLCMVQVQGKHLLTNQSIAAEHQQILDAIAAGDGDAAAEILTSHLSRARERLAAALGGIPGPEAELTEP</sequence>
<organism evidence="5 6">
    <name type="scientific">Rhodococcus jostii (strain RHA1)</name>
    <dbReference type="NCBI Taxonomy" id="101510"/>
    <lineage>
        <taxon>Bacteria</taxon>
        <taxon>Bacillati</taxon>
        <taxon>Actinomycetota</taxon>
        <taxon>Actinomycetes</taxon>
        <taxon>Mycobacteriales</taxon>
        <taxon>Nocardiaceae</taxon>
        <taxon>Rhodococcus</taxon>
    </lineage>
</organism>
<dbReference type="InterPro" id="IPR000524">
    <property type="entry name" value="Tscrpt_reg_HTH_GntR"/>
</dbReference>
<evidence type="ECO:0000256" key="2">
    <source>
        <dbReference type="ARBA" id="ARBA00023125"/>
    </source>
</evidence>
<dbReference type="SUPFAM" id="SSF46785">
    <property type="entry name" value="Winged helix' DNA-binding domain"/>
    <property type="match status" value="1"/>
</dbReference>
<dbReference type="PANTHER" id="PTHR43537:SF5">
    <property type="entry name" value="UXU OPERON TRANSCRIPTIONAL REGULATOR"/>
    <property type="match status" value="1"/>
</dbReference>
<dbReference type="Pfam" id="PF00392">
    <property type="entry name" value="GntR"/>
    <property type="match status" value="1"/>
</dbReference>
<evidence type="ECO:0000256" key="3">
    <source>
        <dbReference type="ARBA" id="ARBA00023163"/>
    </source>
</evidence>
<evidence type="ECO:0000256" key="1">
    <source>
        <dbReference type="ARBA" id="ARBA00023015"/>
    </source>
</evidence>
<accession>Q0SBP9</accession>
<dbReference type="GO" id="GO:0003677">
    <property type="term" value="F:DNA binding"/>
    <property type="evidence" value="ECO:0007669"/>
    <property type="project" value="UniProtKB-KW"/>
</dbReference>
<dbReference type="InterPro" id="IPR036390">
    <property type="entry name" value="WH_DNA-bd_sf"/>
</dbReference>
<reference evidence="6" key="1">
    <citation type="journal article" date="2006" name="Proc. Natl. Acad. Sci. U.S.A.">
        <title>The complete genome of Rhodococcus sp. RHA1 provides insights into a catabolic powerhouse.</title>
        <authorList>
            <person name="McLeod M.P."/>
            <person name="Warren R.L."/>
            <person name="Hsiao W.W.L."/>
            <person name="Araki N."/>
            <person name="Myhre M."/>
            <person name="Fernandes C."/>
            <person name="Miyazawa D."/>
            <person name="Wong W."/>
            <person name="Lillquist A.L."/>
            <person name="Wang D."/>
            <person name="Dosanjh M."/>
            <person name="Hara H."/>
            <person name="Petrescu A."/>
            <person name="Morin R.D."/>
            <person name="Yang G."/>
            <person name="Stott J.M."/>
            <person name="Schein J.E."/>
            <person name="Shin H."/>
            <person name="Smailus D."/>
            <person name="Siddiqui A.S."/>
            <person name="Marra M.A."/>
            <person name="Jones S.J.M."/>
            <person name="Holt R."/>
            <person name="Brinkman F.S.L."/>
            <person name="Miyauchi K."/>
            <person name="Fukuda M."/>
            <person name="Davies J.E."/>
            <person name="Mohn W.W."/>
            <person name="Eltis L.D."/>
        </authorList>
    </citation>
    <scope>NUCLEOTIDE SEQUENCE [LARGE SCALE GENOMIC DNA]</scope>
    <source>
        <strain evidence="6">RHA1</strain>
    </source>
</reference>
<dbReference type="Gene3D" id="1.20.120.530">
    <property type="entry name" value="GntR ligand-binding domain-like"/>
    <property type="match status" value="1"/>
</dbReference>
<evidence type="ECO:0000313" key="6">
    <source>
        <dbReference type="Proteomes" id="UP000008710"/>
    </source>
</evidence>
<evidence type="ECO:0000259" key="4">
    <source>
        <dbReference type="PROSITE" id="PS50949"/>
    </source>
</evidence>
<evidence type="ECO:0000313" key="5">
    <source>
        <dbReference type="EMBL" id="ABG95037.1"/>
    </source>
</evidence>
<dbReference type="Pfam" id="PF07729">
    <property type="entry name" value="FCD"/>
    <property type="match status" value="1"/>
</dbReference>